<comment type="similarity">
    <text evidence="7">Belongs to the RnpA family.</text>
</comment>
<name>A0A2V3DRP4_9MICC</name>
<dbReference type="OrthoDB" id="196964at2"/>
<dbReference type="HAMAP" id="MF_00227">
    <property type="entry name" value="RNase_P"/>
    <property type="match status" value="1"/>
</dbReference>
<dbReference type="NCBIfam" id="TIGR00188">
    <property type="entry name" value="rnpA"/>
    <property type="match status" value="1"/>
</dbReference>
<feature type="compositionally biased region" description="Polar residues" evidence="9">
    <location>
        <begin position="118"/>
        <end position="128"/>
    </location>
</feature>
<dbReference type="PROSITE" id="PS00648">
    <property type="entry name" value="RIBONUCLEASE_P"/>
    <property type="match status" value="1"/>
</dbReference>
<dbReference type="RefSeq" id="WP_110105703.1">
    <property type="nucleotide sequence ID" value="NZ_JACBZZ010000001.1"/>
</dbReference>
<dbReference type="AlphaFoldDB" id="A0A2V3DRP4"/>
<evidence type="ECO:0000256" key="1">
    <source>
        <dbReference type="ARBA" id="ARBA00002663"/>
    </source>
</evidence>
<evidence type="ECO:0000313" key="11">
    <source>
        <dbReference type="Proteomes" id="UP000246303"/>
    </source>
</evidence>
<evidence type="ECO:0000256" key="9">
    <source>
        <dbReference type="SAM" id="MobiDB-lite"/>
    </source>
</evidence>
<evidence type="ECO:0000256" key="7">
    <source>
        <dbReference type="HAMAP-Rule" id="MF_00227"/>
    </source>
</evidence>
<organism evidence="10 11">
    <name type="scientific">Arthrobacter psychrochitiniphilus</name>
    <dbReference type="NCBI Taxonomy" id="291045"/>
    <lineage>
        <taxon>Bacteria</taxon>
        <taxon>Bacillati</taxon>
        <taxon>Actinomycetota</taxon>
        <taxon>Actinomycetes</taxon>
        <taxon>Micrococcales</taxon>
        <taxon>Micrococcaceae</taxon>
        <taxon>Arthrobacter</taxon>
    </lineage>
</organism>
<evidence type="ECO:0000313" key="10">
    <source>
        <dbReference type="EMBL" id="PXA65838.1"/>
    </source>
</evidence>
<dbReference type="Gene3D" id="3.30.230.10">
    <property type="match status" value="1"/>
</dbReference>
<keyword evidence="5 7" id="KW-0378">Hydrolase</keyword>
<dbReference type="EMBL" id="QHLZ01000004">
    <property type="protein sequence ID" value="PXA65838.1"/>
    <property type="molecule type" value="Genomic_DNA"/>
</dbReference>
<evidence type="ECO:0000256" key="8">
    <source>
        <dbReference type="NCBIfam" id="TIGR00188"/>
    </source>
</evidence>
<keyword evidence="2 7" id="KW-0819">tRNA processing</keyword>
<dbReference type="InterPro" id="IPR014721">
    <property type="entry name" value="Ribsml_uS5_D2-typ_fold_subgr"/>
</dbReference>
<dbReference type="GO" id="GO:0042781">
    <property type="term" value="F:3'-tRNA processing endoribonuclease activity"/>
    <property type="evidence" value="ECO:0007669"/>
    <property type="project" value="TreeGrafter"/>
</dbReference>
<evidence type="ECO:0000256" key="6">
    <source>
        <dbReference type="ARBA" id="ARBA00022884"/>
    </source>
</evidence>
<accession>A0A2V3DRP4</accession>
<keyword evidence="6 7" id="KW-0694">RNA-binding</keyword>
<keyword evidence="11" id="KW-1185">Reference proteome</keyword>
<keyword evidence="4 7" id="KW-0255">Endonuclease</keyword>
<dbReference type="InterPro" id="IPR020539">
    <property type="entry name" value="RNase_P_CS"/>
</dbReference>
<dbReference type="InterPro" id="IPR000100">
    <property type="entry name" value="RNase_P"/>
</dbReference>
<evidence type="ECO:0000256" key="5">
    <source>
        <dbReference type="ARBA" id="ARBA00022801"/>
    </source>
</evidence>
<dbReference type="PANTHER" id="PTHR33992:SF1">
    <property type="entry name" value="RIBONUCLEASE P PROTEIN COMPONENT"/>
    <property type="match status" value="1"/>
</dbReference>
<keyword evidence="3 7" id="KW-0540">Nuclease</keyword>
<dbReference type="GO" id="GO:0000049">
    <property type="term" value="F:tRNA binding"/>
    <property type="evidence" value="ECO:0007669"/>
    <property type="project" value="UniProtKB-UniRule"/>
</dbReference>
<dbReference type="Pfam" id="PF00825">
    <property type="entry name" value="Ribonuclease_P"/>
    <property type="match status" value="1"/>
</dbReference>
<dbReference type="GO" id="GO:0030677">
    <property type="term" value="C:ribonuclease P complex"/>
    <property type="evidence" value="ECO:0007669"/>
    <property type="project" value="TreeGrafter"/>
</dbReference>
<dbReference type="SUPFAM" id="SSF54211">
    <property type="entry name" value="Ribosomal protein S5 domain 2-like"/>
    <property type="match status" value="1"/>
</dbReference>
<dbReference type="Proteomes" id="UP000246303">
    <property type="component" value="Unassembled WGS sequence"/>
</dbReference>
<dbReference type="EC" id="3.1.26.5" evidence="7 8"/>
<gene>
    <name evidence="7 10" type="primary">rnpA</name>
    <name evidence="10" type="ORF">CVS29_07385</name>
</gene>
<sequence length="141" mass="15429">MLATKNRMRTSANFSHTVRSGVRNGRRNLVLYMVSTSPDAPSQVGFIVAKTVGNAVTRNLVKRRLREIVVETIKQHPYGVNVVVRALPVSAQASFNDLVMDYRKAFFAASTRLRDSAAGSSPLISTPSVDKAHESKGEDVL</sequence>
<evidence type="ECO:0000256" key="2">
    <source>
        <dbReference type="ARBA" id="ARBA00022694"/>
    </source>
</evidence>
<dbReference type="GO" id="GO:0004526">
    <property type="term" value="F:ribonuclease P activity"/>
    <property type="evidence" value="ECO:0007669"/>
    <property type="project" value="UniProtKB-UniRule"/>
</dbReference>
<dbReference type="GO" id="GO:0001682">
    <property type="term" value="P:tRNA 5'-leader removal"/>
    <property type="evidence" value="ECO:0007669"/>
    <property type="project" value="UniProtKB-UniRule"/>
</dbReference>
<protein>
    <recommendedName>
        <fullName evidence="7 8">Ribonuclease P protein component</fullName>
        <shortName evidence="7">RNase P protein</shortName>
        <shortName evidence="7">RNaseP protein</shortName>
        <ecNumber evidence="7 8">3.1.26.5</ecNumber>
    </recommendedName>
    <alternativeName>
        <fullName evidence="7">Protein C5</fullName>
    </alternativeName>
</protein>
<dbReference type="InterPro" id="IPR020568">
    <property type="entry name" value="Ribosomal_Su5_D2-typ_SF"/>
</dbReference>
<dbReference type="PANTHER" id="PTHR33992">
    <property type="entry name" value="RIBONUCLEASE P PROTEIN COMPONENT"/>
    <property type="match status" value="1"/>
</dbReference>
<reference evidence="10 11" key="1">
    <citation type="submission" date="2018-05" db="EMBL/GenBank/DDBJ databases">
        <title>Genetic diversity of glacier-inhabiting Cryobacterium bacteria in China and description of Cryobacterium mengkeensis sp. nov. and Arthrobacter glacialis sp. nov.</title>
        <authorList>
            <person name="Liu Q."/>
            <person name="Xin Y.-H."/>
        </authorList>
    </citation>
    <scope>NUCLEOTIDE SEQUENCE [LARGE SCALE GENOMIC DNA]</scope>
    <source>
        <strain evidence="10 11">GP3</strain>
    </source>
</reference>
<evidence type="ECO:0000256" key="3">
    <source>
        <dbReference type="ARBA" id="ARBA00022722"/>
    </source>
</evidence>
<comment type="subunit">
    <text evidence="7">Consists of a catalytic RNA component (M1 or rnpB) and a protein subunit.</text>
</comment>
<evidence type="ECO:0000256" key="4">
    <source>
        <dbReference type="ARBA" id="ARBA00022759"/>
    </source>
</evidence>
<proteinExistence type="inferred from homology"/>
<feature type="region of interest" description="Disordered" evidence="9">
    <location>
        <begin position="117"/>
        <end position="141"/>
    </location>
</feature>
<feature type="compositionally biased region" description="Basic and acidic residues" evidence="9">
    <location>
        <begin position="130"/>
        <end position="141"/>
    </location>
</feature>
<comment type="catalytic activity">
    <reaction evidence="7">
        <text>Endonucleolytic cleavage of RNA, removing 5'-extranucleotides from tRNA precursor.</text>
        <dbReference type="EC" id="3.1.26.5"/>
    </reaction>
</comment>
<comment type="caution">
    <text evidence="10">The sequence shown here is derived from an EMBL/GenBank/DDBJ whole genome shotgun (WGS) entry which is preliminary data.</text>
</comment>
<comment type="function">
    <text evidence="1 7">RNaseP catalyzes the removal of the 5'-leader sequence from pre-tRNA to produce the mature 5'-terminus. It can also cleave other RNA substrates such as 4.5S RNA. The protein component plays an auxiliary but essential role in vivo by binding to the 5'-leader sequence and broadening the substrate specificity of the ribozyme.</text>
</comment>